<reference evidence="2" key="1">
    <citation type="submission" date="2023-03" db="EMBL/GenBank/DDBJ databases">
        <title>Andean soil-derived lignocellulolytic bacterial consortium as a source of novel taxa and putative plastic-active enzymes.</title>
        <authorList>
            <person name="Diaz-Garcia L."/>
            <person name="Chuvochina M."/>
            <person name="Feuerriegel G."/>
            <person name="Bunk B."/>
            <person name="Sproer C."/>
            <person name="Streit W.R."/>
            <person name="Rodriguez L.M."/>
            <person name="Overmann J."/>
            <person name="Jimenez D.J."/>
        </authorList>
    </citation>
    <scope>NUCLEOTIDE SEQUENCE</scope>
    <source>
        <strain evidence="2">MAG 3858</strain>
    </source>
</reference>
<dbReference type="EMBL" id="CP119313">
    <property type="protein sequence ID" value="WEK17900.1"/>
    <property type="molecule type" value="Genomic_DNA"/>
</dbReference>
<feature type="signal peptide" evidence="1">
    <location>
        <begin position="1"/>
        <end position="23"/>
    </location>
</feature>
<dbReference type="AlphaFoldDB" id="A0AAJ5W5E0"/>
<feature type="chain" id="PRO_5042535353" evidence="1">
    <location>
        <begin position="24"/>
        <end position="224"/>
    </location>
</feature>
<keyword evidence="1" id="KW-0732">Signal</keyword>
<proteinExistence type="predicted"/>
<evidence type="ECO:0000256" key="1">
    <source>
        <dbReference type="SAM" id="SignalP"/>
    </source>
</evidence>
<organism evidence="2 3">
    <name type="scientific">Candidatus Pedobacter colombiensis</name>
    <dbReference type="NCBI Taxonomy" id="3121371"/>
    <lineage>
        <taxon>Bacteria</taxon>
        <taxon>Pseudomonadati</taxon>
        <taxon>Bacteroidota</taxon>
        <taxon>Sphingobacteriia</taxon>
        <taxon>Sphingobacteriales</taxon>
        <taxon>Sphingobacteriaceae</taxon>
        <taxon>Pedobacter</taxon>
    </lineage>
</organism>
<name>A0AAJ5W5E0_9SPHI</name>
<evidence type="ECO:0000313" key="2">
    <source>
        <dbReference type="EMBL" id="WEK17900.1"/>
    </source>
</evidence>
<gene>
    <name evidence="2" type="ORF">P0Y49_13940</name>
</gene>
<evidence type="ECO:0000313" key="3">
    <source>
        <dbReference type="Proteomes" id="UP001214530"/>
    </source>
</evidence>
<protein>
    <submittedName>
        <fullName evidence="2">Conjugal transfer protein TraI</fullName>
    </submittedName>
</protein>
<sequence>MKKRIMIVIMMLVMLAPVKQTHAQIPILEIIKAGIKKVIRAVDLQIQRQQNKVIWLQNAQKVLENALSKLKLTEISEWTEKQKDLYKTYFEDLKKVKAVISYYQRIREVVEKQKLIVSEYQRAWALVRSDKHFTPSEIEYIGKVYSGILEHSVDNMEELYLVINSFRTQMTDAKRLEMIAGAALKVQQNYIDLRAFNADNSMLSLQRSKSQQEVDMVRKLYGIQ</sequence>
<dbReference type="Proteomes" id="UP001214530">
    <property type="component" value="Chromosome"/>
</dbReference>
<accession>A0AAJ5W5E0</accession>